<dbReference type="Gene3D" id="2.10.109.10">
    <property type="entry name" value="Umud Fragment, subunit A"/>
    <property type="match status" value="1"/>
</dbReference>
<dbReference type="InterPro" id="IPR010982">
    <property type="entry name" value="Lambda_DNA-bd_dom_sf"/>
</dbReference>
<evidence type="ECO:0000256" key="1">
    <source>
        <dbReference type="ARBA" id="ARBA00023015"/>
    </source>
</evidence>
<keyword evidence="3" id="KW-0804">Transcription</keyword>
<dbReference type="PANTHER" id="PTHR40661">
    <property type="match status" value="1"/>
</dbReference>
<keyword evidence="2" id="KW-0238">DNA-binding</keyword>
<sequence>MERFEPITDRLRRALTTLSCGQSRNKRLRAVGKLRQRLLGKPGGEKIGDGFLRVHGSDNHIRVHNSQHQCDGKTYYDRDMRELAQRLVWAREKAELSQAGLAKLVKISQSNIGNLESGARKSSRKIVEIAKALGVSPDWLANGTGNPGEKAQITARESDPVPPGYVRLRMLDATPFMGSAGTPIDFPEVIQYVDLLRDYLIVELGSNPESLDLLPARGDSMSGTIEHGDIVFVDRTVRCFEGDGVYVIVWQDGLMIKRLQGRAHGGIRIKSDNKNYDPIDIEQAETSDLTVCGRVTGSWTVRRI</sequence>
<dbReference type="SUPFAM" id="SSF47413">
    <property type="entry name" value="lambda repressor-like DNA-binding domains"/>
    <property type="match status" value="1"/>
</dbReference>
<dbReference type="InterPro" id="IPR039418">
    <property type="entry name" value="LexA-like"/>
</dbReference>
<name>A0ABT3ZST1_9BURK</name>
<evidence type="ECO:0000313" key="6">
    <source>
        <dbReference type="Proteomes" id="UP001082899"/>
    </source>
</evidence>
<evidence type="ECO:0000256" key="2">
    <source>
        <dbReference type="ARBA" id="ARBA00023125"/>
    </source>
</evidence>
<proteinExistence type="predicted"/>
<dbReference type="Proteomes" id="UP001082899">
    <property type="component" value="Unassembled WGS sequence"/>
</dbReference>
<feature type="domain" description="HTH cro/C1-type" evidence="4">
    <location>
        <begin position="90"/>
        <end position="140"/>
    </location>
</feature>
<dbReference type="EMBL" id="JAPMXC010000010">
    <property type="protein sequence ID" value="MCY0389604.1"/>
    <property type="molecule type" value="Genomic_DNA"/>
</dbReference>
<dbReference type="SUPFAM" id="SSF51306">
    <property type="entry name" value="LexA/Signal peptidase"/>
    <property type="match status" value="1"/>
</dbReference>
<comment type="caution">
    <text evidence="5">The sequence shown here is derived from an EMBL/GenBank/DDBJ whole genome shotgun (WGS) entry which is preliminary data.</text>
</comment>
<dbReference type="InterPro" id="IPR036286">
    <property type="entry name" value="LexA/Signal_pep-like_sf"/>
</dbReference>
<keyword evidence="1" id="KW-0805">Transcription regulation</keyword>
<keyword evidence="6" id="KW-1185">Reference proteome</keyword>
<dbReference type="InterPro" id="IPR015927">
    <property type="entry name" value="Peptidase_S24_S26A/B/C"/>
</dbReference>
<dbReference type="Gene3D" id="1.10.260.40">
    <property type="entry name" value="lambda repressor-like DNA-binding domains"/>
    <property type="match status" value="1"/>
</dbReference>
<gene>
    <name evidence="5" type="ORF">OVY01_20875</name>
</gene>
<dbReference type="PANTHER" id="PTHR40661:SF3">
    <property type="entry name" value="FELS-1 PROPHAGE TRANSCRIPTIONAL REGULATOR"/>
    <property type="match status" value="1"/>
</dbReference>
<protein>
    <submittedName>
        <fullName evidence="5">Helix-turn-helix transcriptional regulator</fullName>
    </submittedName>
</protein>
<dbReference type="InterPro" id="IPR001387">
    <property type="entry name" value="Cro/C1-type_HTH"/>
</dbReference>
<evidence type="ECO:0000259" key="4">
    <source>
        <dbReference type="PROSITE" id="PS50943"/>
    </source>
</evidence>
<dbReference type="Pfam" id="PF00717">
    <property type="entry name" value="Peptidase_S24"/>
    <property type="match status" value="1"/>
</dbReference>
<dbReference type="CDD" id="cd06529">
    <property type="entry name" value="S24_LexA-like"/>
    <property type="match status" value="1"/>
</dbReference>
<accession>A0ABT3ZST1</accession>
<evidence type="ECO:0000256" key="3">
    <source>
        <dbReference type="ARBA" id="ARBA00023163"/>
    </source>
</evidence>
<reference evidence="5" key="1">
    <citation type="submission" date="2022-11" db="EMBL/GenBank/DDBJ databases">
        <title>Robbsia betulipollinis sp. nov., isolated from pollen of birch (Betula pendula).</title>
        <authorList>
            <person name="Shi H."/>
            <person name="Ambika Manirajan B."/>
            <person name="Ratering S."/>
            <person name="Geissler-Plaum R."/>
            <person name="Schnell S."/>
        </authorList>
    </citation>
    <scope>NUCLEOTIDE SEQUENCE</scope>
    <source>
        <strain evidence="5">Bb-Pol-6</strain>
    </source>
</reference>
<dbReference type="RefSeq" id="WP_267849497.1">
    <property type="nucleotide sequence ID" value="NZ_JAPMXC010000010.1"/>
</dbReference>
<organism evidence="5 6">
    <name type="scientific">Robbsia betulipollinis</name>
    <dbReference type="NCBI Taxonomy" id="2981849"/>
    <lineage>
        <taxon>Bacteria</taxon>
        <taxon>Pseudomonadati</taxon>
        <taxon>Pseudomonadota</taxon>
        <taxon>Betaproteobacteria</taxon>
        <taxon>Burkholderiales</taxon>
        <taxon>Burkholderiaceae</taxon>
        <taxon>Robbsia</taxon>
    </lineage>
</organism>
<dbReference type="PROSITE" id="PS50943">
    <property type="entry name" value="HTH_CROC1"/>
    <property type="match status" value="1"/>
</dbReference>
<dbReference type="SMART" id="SM00530">
    <property type="entry name" value="HTH_XRE"/>
    <property type="match status" value="1"/>
</dbReference>
<dbReference type="CDD" id="cd00093">
    <property type="entry name" value="HTH_XRE"/>
    <property type="match status" value="1"/>
</dbReference>
<dbReference type="Pfam" id="PF01381">
    <property type="entry name" value="HTH_3"/>
    <property type="match status" value="1"/>
</dbReference>
<evidence type="ECO:0000313" key="5">
    <source>
        <dbReference type="EMBL" id="MCY0389604.1"/>
    </source>
</evidence>